<proteinExistence type="inferred from homology"/>
<dbReference type="PROSITE" id="PS51257">
    <property type="entry name" value="PROKAR_LIPOPROTEIN"/>
    <property type="match status" value="1"/>
</dbReference>
<organism evidence="8 9">
    <name type="scientific">Streptomyces boetiae</name>
    <dbReference type="NCBI Taxonomy" id="3075541"/>
    <lineage>
        <taxon>Bacteria</taxon>
        <taxon>Bacillati</taxon>
        <taxon>Actinomycetota</taxon>
        <taxon>Actinomycetes</taxon>
        <taxon>Kitasatosporales</taxon>
        <taxon>Streptomycetaceae</taxon>
        <taxon>Streptomyces</taxon>
    </lineage>
</organism>
<dbReference type="PROSITE" id="PS51318">
    <property type="entry name" value="TAT"/>
    <property type="match status" value="1"/>
</dbReference>
<feature type="domain" description="Fe/B12 periplasmic-binding" evidence="7">
    <location>
        <begin position="63"/>
        <end position="339"/>
    </location>
</feature>
<protein>
    <submittedName>
        <fullName evidence="8">ABC transporter substrate-binding protein</fullName>
    </submittedName>
</protein>
<comment type="subcellular location">
    <subcellularLocation>
        <location evidence="1">Cell envelope</location>
    </subcellularLocation>
</comment>
<evidence type="ECO:0000313" key="8">
    <source>
        <dbReference type="EMBL" id="MDT0310275.1"/>
    </source>
</evidence>
<evidence type="ECO:0000259" key="7">
    <source>
        <dbReference type="PROSITE" id="PS50983"/>
    </source>
</evidence>
<evidence type="ECO:0000313" key="9">
    <source>
        <dbReference type="Proteomes" id="UP001183388"/>
    </source>
</evidence>
<dbReference type="InterPro" id="IPR006311">
    <property type="entry name" value="TAT_signal"/>
</dbReference>
<evidence type="ECO:0000256" key="1">
    <source>
        <dbReference type="ARBA" id="ARBA00004196"/>
    </source>
</evidence>
<evidence type="ECO:0000256" key="5">
    <source>
        <dbReference type="SAM" id="MobiDB-lite"/>
    </source>
</evidence>
<dbReference type="Pfam" id="PF01497">
    <property type="entry name" value="Peripla_BP_2"/>
    <property type="match status" value="1"/>
</dbReference>
<evidence type="ECO:0000256" key="6">
    <source>
        <dbReference type="SAM" id="SignalP"/>
    </source>
</evidence>
<accession>A0ABU2LFP0</accession>
<sequence>MRPTRRSLLTAGGALGAGALLAACGSGFDGSQDPGDGSASGGSRPFRFTDDRDETVELDTTPERVVAFVSSAAALHDYGIRCTGVFGPSSPIDGRPNPQAGDLDLDRLTSVGEAWGEFGIEAYAELRPQLLISNMFPPPDLWFIPEEGRDEILSLAPSIGITGARVSLLEPLARYAELAEALGADLAAPAVTEARARFDAAAEAVRTAARDNPGLKLMAVTGDDQQFYVAVPDAYTDLHYFRELGVEVVQGSPSDEWGFWEFLSWENAGRHHADVILLDNRSQSPSAEDLAARPTWNRLPAVAAGQVIPWSMEERYSHAGYAPVLEALADTLSTAERLT</sequence>
<keyword evidence="4 6" id="KW-0732">Signal</keyword>
<dbReference type="InterPro" id="IPR051313">
    <property type="entry name" value="Bact_iron-sidero_bind"/>
</dbReference>
<keyword evidence="9" id="KW-1185">Reference proteome</keyword>
<dbReference type="Gene3D" id="3.40.50.1980">
    <property type="entry name" value="Nitrogenase molybdenum iron protein domain"/>
    <property type="match status" value="2"/>
</dbReference>
<dbReference type="PANTHER" id="PTHR30532">
    <property type="entry name" value="IRON III DICITRATE-BINDING PERIPLASMIC PROTEIN"/>
    <property type="match status" value="1"/>
</dbReference>
<evidence type="ECO:0000256" key="2">
    <source>
        <dbReference type="ARBA" id="ARBA00008814"/>
    </source>
</evidence>
<reference evidence="9" key="1">
    <citation type="submission" date="2023-07" db="EMBL/GenBank/DDBJ databases">
        <title>30 novel species of actinomycetes from the DSMZ collection.</title>
        <authorList>
            <person name="Nouioui I."/>
        </authorList>
    </citation>
    <scope>NUCLEOTIDE SEQUENCE [LARGE SCALE GENOMIC DNA]</scope>
    <source>
        <strain evidence="9">DSM 44917</strain>
    </source>
</reference>
<gene>
    <name evidence="8" type="ORF">RM780_25485</name>
</gene>
<dbReference type="SUPFAM" id="SSF53807">
    <property type="entry name" value="Helical backbone' metal receptor"/>
    <property type="match status" value="1"/>
</dbReference>
<dbReference type="InterPro" id="IPR002491">
    <property type="entry name" value="ABC_transptr_periplasmic_BD"/>
</dbReference>
<comment type="caution">
    <text evidence="8">The sequence shown here is derived from an EMBL/GenBank/DDBJ whole genome shotgun (WGS) entry which is preliminary data.</text>
</comment>
<evidence type="ECO:0000256" key="4">
    <source>
        <dbReference type="ARBA" id="ARBA00022729"/>
    </source>
</evidence>
<dbReference type="Proteomes" id="UP001183388">
    <property type="component" value="Unassembled WGS sequence"/>
</dbReference>
<name>A0ABU2LFP0_9ACTN</name>
<dbReference type="PANTHER" id="PTHR30532:SF24">
    <property type="entry name" value="FERRIC ENTEROBACTIN-BINDING PERIPLASMIC PROTEIN FEPB"/>
    <property type="match status" value="1"/>
</dbReference>
<evidence type="ECO:0000256" key="3">
    <source>
        <dbReference type="ARBA" id="ARBA00022448"/>
    </source>
</evidence>
<dbReference type="EMBL" id="JAVREN010000063">
    <property type="protein sequence ID" value="MDT0310275.1"/>
    <property type="molecule type" value="Genomic_DNA"/>
</dbReference>
<feature type="chain" id="PRO_5047415162" evidence="6">
    <location>
        <begin position="23"/>
        <end position="339"/>
    </location>
</feature>
<dbReference type="PROSITE" id="PS50983">
    <property type="entry name" value="FE_B12_PBP"/>
    <property type="match status" value="1"/>
</dbReference>
<dbReference type="RefSeq" id="WP_311633246.1">
    <property type="nucleotide sequence ID" value="NZ_JAVREN010000063.1"/>
</dbReference>
<feature type="signal peptide" evidence="6">
    <location>
        <begin position="1"/>
        <end position="22"/>
    </location>
</feature>
<feature type="region of interest" description="Disordered" evidence="5">
    <location>
        <begin position="26"/>
        <end position="54"/>
    </location>
</feature>
<comment type="similarity">
    <text evidence="2">Belongs to the bacterial solute-binding protein 8 family.</text>
</comment>
<keyword evidence="3" id="KW-0813">Transport</keyword>